<dbReference type="GO" id="GO:0003910">
    <property type="term" value="F:DNA ligase (ATP) activity"/>
    <property type="evidence" value="ECO:0007669"/>
    <property type="project" value="UniProtKB-EC"/>
</dbReference>
<dbReference type="eggNOG" id="COG1793">
    <property type="taxonomic scope" value="Bacteria"/>
</dbReference>
<dbReference type="PROSITE" id="PS50160">
    <property type="entry name" value="DNA_LIGASE_A3"/>
    <property type="match status" value="1"/>
</dbReference>
<dbReference type="STRING" id="1395513.P343_07835"/>
<dbReference type="InterPro" id="IPR012340">
    <property type="entry name" value="NA-bd_OB-fold"/>
</dbReference>
<feature type="domain" description="ATP-dependent DNA ligase family profile" evidence="4">
    <location>
        <begin position="109"/>
        <end position="199"/>
    </location>
</feature>
<evidence type="ECO:0000259" key="4">
    <source>
        <dbReference type="PROSITE" id="PS50160"/>
    </source>
</evidence>
<evidence type="ECO:0000313" key="6">
    <source>
        <dbReference type="Proteomes" id="UP000018296"/>
    </source>
</evidence>
<dbReference type="Proteomes" id="UP000018296">
    <property type="component" value="Unassembled WGS sequence"/>
</dbReference>
<gene>
    <name evidence="5" type="ORF">P343_07835</name>
</gene>
<dbReference type="GO" id="GO:0006281">
    <property type="term" value="P:DNA repair"/>
    <property type="evidence" value="ECO:0007669"/>
    <property type="project" value="InterPro"/>
</dbReference>
<organism evidence="5 6">
    <name type="scientific">Sporolactobacillus laevolacticus DSM 442</name>
    <dbReference type="NCBI Taxonomy" id="1395513"/>
    <lineage>
        <taxon>Bacteria</taxon>
        <taxon>Bacillati</taxon>
        <taxon>Bacillota</taxon>
        <taxon>Bacilli</taxon>
        <taxon>Bacillales</taxon>
        <taxon>Sporolactobacillaceae</taxon>
        <taxon>Sporolactobacillus</taxon>
    </lineage>
</organism>
<reference evidence="5 6" key="1">
    <citation type="journal article" date="2013" name="Genome Announc.">
        <title>Genome Sequence of Sporolactobacillus laevolacticus DSM442, an Efficient Polymer-Grade D-Lactate Producer from Agricultural Waste Cottonseed as a Nitrogen Source.</title>
        <authorList>
            <person name="Wang H."/>
            <person name="Wang L."/>
            <person name="Ju J."/>
            <person name="Yu B."/>
            <person name="Ma Y."/>
        </authorList>
    </citation>
    <scope>NUCLEOTIDE SEQUENCE [LARGE SCALE GENOMIC DNA]</scope>
    <source>
        <strain evidence="5 6">DSM 442</strain>
    </source>
</reference>
<comment type="caution">
    <text evidence="5">The sequence shown here is derived from an EMBL/GenBank/DDBJ whole genome shotgun (WGS) entry which is preliminary data.</text>
</comment>
<dbReference type="Gene3D" id="3.30.1490.70">
    <property type="match status" value="1"/>
</dbReference>
<dbReference type="PANTHER" id="PTHR45674">
    <property type="entry name" value="DNA LIGASE 1/3 FAMILY MEMBER"/>
    <property type="match status" value="1"/>
</dbReference>
<evidence type="ECO:0000313" key="5">
    <source>
        <dbReference type="EMBL" id="EST12032.1"/>
    </source>
</evidence>
<evidence type="ECO:0000256" key="2">
    <source>
        <dbReference type="ARBA" id="ARBA00022598"/>
    </source>
</evidence>
<dbReference type="InterPro" id="IPR012310">
    <property type="entry name" value="DNA_ligase_ATP-dep_cent"/>
</dbReference>
<dbReference type="PROSITE" id="PS00697">
    <property type="entry name" value="DNA_LIGASE_A1"/>
    <property type="match status" value="1"/>
</dbReference>
<comment type="catalytic activity">
    <reaction evidence="3">
        <text>ATP + (deoxyribonucleotide)n-3'-hydroxyl + 5'-phospho-(deoxyribonucleotide)m = (deoxyribonucleotide)n+m + AMP + diphosphate.</text>
        <dbReference type="EC" id="6.5.1.1"/>
    </reaction>
</comment>
<dbReference type="CDD" id="cd07971">
    <property type="entry name" value="OBF_DNA_ligase_LigD"/>
    <property type="match status" value="1"/>
</dbReference>
<name>V6IXG3_9BACL</name>
<sequence length="320" mass="36685">MDALNLKPIVPFEPVTVDEIPDSPKWIHQVKWDGVRILTYYDGKEVLLYNRKMNERTQNYPEITDISKYCTAQTVVLDGEVIALGSDGKPSFHEVMRRDGIRKYGRVTTMMETVPIFYMIFDVIYFNGKWVNDRPLKERQILLSSIILPTQNVQIVSSQPDGKKLFEVMEDQNMEGIVSKRMDSTYVLSGKDSRWRKIKNYKDLIAVIGGVTYRQGIVNSILLGLYNEENELVYIGHAGTGKLSNTEWEAFTRLIDPLKIKERPFINAPEKAKSAQWIKPTLTVKVQYIEWPEGHSLRQPSIQAFVDYPAEKCSISTGLG</sequence>
<proteinExistence type="predicted"/>
<dbReference type="GO" id="GO:0006310">
    <property type="term" value="P:DNA recombination"/>
    <property type="evidence" value="ECO:0007669"/>
    <property type="project" value="InterPro"/>
</dbReference>
<dbReference type="CDD" id="cd07906">
    <property type="entry name" value="Adenylation_DNA_ligase_LigD_LigC"/>
    <property type="match status" value="1"/>
</dbReference>
<dbReference type="EMBL" id="AWTC01000006">
    <property type="protein sequence ID" value="EST12032.1"/>
    <property type="molecule type" value="Genomic_DNA"/>
</dbReference>
<protein>
    <recommendedName>
        <fullName evidence="1">DNA ligase (ATP)</fullName>
        <ecNumber evidence="1">6.5.1.1</ecNumber>
    </recommendedName>
</protein>
<dbReference type="Gene3D" id="2.40.50.140">
    <property type="entry name" value="Nucleic acid-binding proteins"/>
    <property type="match status" value="1"/>
</dbReference>
<evidence type="ECO:0000256" key="3">
    <source>
        <dbReference type="ARBA" id="ARBA00034003"/>
    </source>
</evidence>
<dbReference type="InterPro" id="IPR012309">
    <property type="entry name" value="DNA_ligase_ATP-dep_C"/>
</dbReference>
<keyword evidence="2 5" id="KW-0436">Ligase</keyword>
<dbReference type="SUPFAM" id="SSF50249">
    <property type="entry name" value="Nucleic acid-binding proteins"/>
    <property type="match status" value="1"/>
</dbReference>
<accession>V6IXG3</accession>
<dbReference type="OrthoDB" id="9802472at2"/>
<dbReference type="SUPFAM" id="SSF56091">
    <property type="entry name" value="DNA ligase/mRNA capping enzyme, catalytic domain"/>
    <property type="match status" value="1"/>
</dbReference>
<evidence type="ECO:0000256" key="1">
    <source>
        <dbReference type="ARBA" id="ARBA00012727"/>
    </source>
</evidence>
<keyword evidence="6" id="KW-1185">Reference proteome</keyword>
<dbReference type="GO" id="GO:0006273">
    <property type="term" value="P:lagging strand elongation"/>
    <property type="evidence" value="ECO:0007669"/>
    <property type="project" value="TreeGrafter"/>
</dbReference>
<dbReference type="EC" id="6.5.1.1" evidence="1"/>
<dbReference type="PATRIC" id="fig|1395513.3.peg.1589"/>
<dbReference type="Pfam" id="PF04679">
    <property type="entry name" value="DNA_ligase_A_C"/>
    <property type="match status" value="1"/>
</dbReference>
<dbReference type="InterPro" id="IPR050191">
    <property type="entry name" value="ATP-dep_DNA_ligase"/>
</dbReference>
<dbReference type="InterPro" id="IPR016059">
    <property type="entry name" value="DNA_ligase_ATP-dep_CS"/>
</dbReference>
<dbReference type="PANTHER" id="PTHR45674:SF7">
    <property type="entry name" value="DNA LIGASE"/>
    <property type="match status" value="1"/>
</dbReference>
<dbReference type="Pfam" id="PF01068">
    <property type="entry name" value="DNA_ligase_A_M"/>
    <property type="match status" value="1"/>
</dbReference>
<dbReference type="Gene3D" id="3.30.470.30">
    <property type="entry name" value="DNA ligase/mRNA capping enzyme"/>
    <property type="match status" value="1"/>
</dbReference>
<dbReference type="GO" id="GO:0005524">
    <property type="term" value="F:ATP binding"/>
    <property type="evidence" value="ECO:0007669"/>
    <property type="project" value="InterPro"/>
</dbReference>
<dbReference type="RefSeq" id="WP_023509837.1">
    <property type="nucleotide sequence ID" value="NZ_AWTC01000006.1"/>
</dbReference>
<dbReference type="AlphaFoldDB" id="V6IXG3"/>